<dbReference type="AlphaFoldDB" id="A0A085W5C7"/>
<keyword evidence="2" id="KW-1185">Reference proteome</keyword>
<protein>
    <submittedName>
        <fullName evidence="1">Uncharacterized protein</fullName>
    </submittedName>
</protein>
<dbReference type="Proteomes" id="UP000028725">
    <property type="component" value="Unassembled WGS sequence"/>
</dbReference>
<name>A0A085W5C7_9BACT</name>
<accession>A0A085W5C7</accession>
<sequence>MRPLAHVLRPGSLRADALTDSIGPHRVPLVCAPSLIRLRPSGSPGCLVQRWTRDRSLQEQARSQGIFSSSTR</sequence>
<evidence type="ECO:0000313" key="1">
    <source>
        <dbReference type="EMBL" id="KFE62890.1"/>
    </source>
</evidence>
<comment type="caution">
    <text evidence="1">The sequence shown here is derived from an EMBL/GenBank/DDBJ whole genome shotgun (WGS) entry which is preliminary data.</text>
</comment>
<dbReference type="EMBL" id="JMCB01000019">
    <property type="protein sequence ID" value="KFE62890.1"/>
    <property type="molecule type" value="Genomic_DNA"/>
</dbReference>
<proteinExistence type="predicted"/>
<reference evidence="1 2" key="1">
    <citation type="submission" date="2014-04" db="EMBL/GenBank/DDBJ databases">
        <title>Genome assembly of Hyalangium minutum DSM 14724.</title>
        <authorList>
            <person name="Sharma G."/>
            <person name="Subramanian S."/>
        </authorList>
    </citation>
    <scope>NUCLEOTIDE SEQUENCE [LARGE SCALE GENOMIC DNA]</scope>
    <source>
        <strain evidence="1 2">DSM 14724</strain>
    </source>
</reference>
<gene>
    <name evidence="1" type="ORF">DB31_2949</name>
</gene>
<organism evidence="1 2">
    <name type="scientific">Hyalangium minutum</name>
    <dbReference type="NCBI Taxonomy" id="394096"/>
    <lineage>
        <taxon>Bacteria</taxon>
        <taxon>Pseudomonadati</taxon>
        <taxon>Myxococcota</taxon>
        <taxon>Myxococcia</taxon>
        <taxon>Myxococcales</taxon>
        <taxon>Cystobacterineae</taxon>
        <taxon>Archangiaceae</taxon>
        <taxon>Hyalangium</taxon>
    </lineage>
</organism>
<evidence type="ECO:0000313" key="2">
    <source>
        <dbReference type="Proteomes" id="UP000028725"/>
    </source>
</evidence>